<evidence type="ECO:0000313" key="2">
    <source>
        <dbReference type="EMBL" id="PZQ11168.1"/>
    </source>
</evidence>
<protein>
    <submittedName>
        <fullName evidence="2">General stress protein</fullName>
    </submittedName>
</protein>
<dbReference type="AlphaFoldDB" id="A0A2W5K6Z5"/>
<gene>
    <name evidence="2" type="ORF">DI564_14775</name>
</gene>
<dbReference type="InterPro" id="IPR012349">
    <property type="entry name" value="Split_barrel_FMN-bd"/>
</dbReference>
<evidence type="ECO:0000259" key="1">
    <source>
        <dbReference type="Pfam" id="PF16242"/>
    </source>
</evidence>
<reference evidence="2 3" key="1">
    <citation type="submission" date="2017-08" db="EMBL/GenBank/DDBJ databases">
        <title>Infants hospitalized years apart are colonized by the same room-sourced microbial strains.</title>
        <authorList>
            <person name="Brooks B."/>
            <person name="Olm M.R."/>
            <person name="Firek B.A."/>
            <person name="Baker R."/>
            <person name="Thomas B.C."/>
            <person name="Morowitz M.J."/>
            <person name="Banfield J.F."/>
        </authorList>
    </citation>
    <scope>NUCLEOTIDE SEQUENCE [LARGE SCALE GENOMIC DNA]</scope>
    <source>
        <strain evidence="2">S2_005_003_R2_42</strain>
    </source>
</reference>
<dbReference type="EMBL" id="QFPO01000017">
    <property type="protein sequence ID" value="PZQ11168.1"/>
    <property type="molecule type" value="Genomic_DNA"/>
</dbReference>
<organism evidence="2 3">
    <name type="scientific">Rhodanobacter denitrificans</name>
    <dbReference type="NCBI Taxonomy" id="666685"/>
    <lineage>
        <taxon>Bacteria</taxon>
        <taxon>Pseudomonadati</taxon>
        <taxon>Pseudomonadota</taxon>
        <taxon>Gammaproteobacteria</taxon>
        <taxon>Lysobacterales</taxon>
        <taxon>Rhodanobacteraceae</taxon>
        <taxon>Rhodanobacter</taxon>
    </lineage>
</organism>
<sequence length="161" mass="17975">MATPQELEAKLWKALKSDRTLMLGVDGVEDGHSRPMTALVEGESGPIWFFTGLPNAVAEYAQRDSCRAIAAFSSKGHDLFASIHGTLSLSRDRDVIDRLWNPYIAAWFEGKDDPKLVLLRFDPERAEVWLNESNLLAGVKMMFGVDPKRDAQDKVGTVDLR</sequence>
<accession>A0A2W5K6Z5</accession>
<dbReference type="Pfam" id="PF16242">
    <property type="entry name" value="Pyrid_ox_like"/>
    <property type="match status" value="1"/>
</dbReference>
<proteinExistence type="predicted"/>
<dbReference type="PANTHER" id="PTHR34818:SF1">
    <property type="entry name" value="PROTEIN BLI-3"/>
    <property type="match status" value="1"/>
</dbReference>
<dbReference type="PANTHER" id="PTHR34818">
    <property type="entry name" value="PROTEIN BLI-3"/>
    <property type="match status" value="1"/>
</dbReference>
<dbReference type="InterPro" id="IPR038725">
    <property type="entry name" value="YdaG_split_barrel_FMN-bd"/>
</dbReference>
<name>A0A2W5K6Z5_9GAMM</name>
<dbReference type="InterPro" id="IPR052917">
    <property type="entry name" value="Stress-Dev_Protein"/>
</dbReference>
<dbReference type="SUPFAM" id="SSF50475">
    <property type="entry name" value="FMN-binding split barrel"/>
    <property type="match status" value="1"/>
</dbReference>
<evidence type="ECO:0000313" key="3">
    <source>
        <dbReference type="Proteomes" id="UP000249046"/>
    </source>
</evidence>
<dbReference type="Proteomes" id="UP000249046">
    <property type="component" value="Unassembled WGS sequence"/>
</dbReference>
<comment type="caution">
    <text evidence="2">The sequence shown here is derived from an EMBL/GenBank/DDBJ whole genome shotgun (WGS) entry which is preliminary data.</text>
</comment>
<dbReference type="Gene3D" id="2.30.110.10">
    <property type="entry name" value="Electron Transport, Fmn-binding Protein, Chain A"/>
    <property type="match status" value="1"/>
</dbReference>
<feature type="domain" description="General stress protein FMN-binding split barrel" evidence="1">
    <location>
        <begin position="8"/>
        <end position="141"/>
    </location>
</feature>